<dbReference type="RefSeq" id="WP_132702586.1">
    <property type="nucleotide sequence ID" value="NZ_SMGI01000001.1"/>
</dbReference>
<keyword evidence="1" id="KW-0732">Signal</keyword>
<feature type="chain" id="PRO_5020686573" evidence="1">
    <location>
        <begin position="22"/>
        <end position="142"/>
    </location>
</feature>
<dbReference type="OrthoDB" id="1361104at2"/>
<comment type="caution">
    <text evidence="2">The sequence shown here is derived from an EMBL/GenBank/DDBJ whole genome shotgun (WGS) entry which is preliminary data.</text>
</comment>
<gene>
    <name evidence="2" type="ORF">DFQ05_0157</name>
</gene>
<proteinExistence type="predicted"/>
<evidence type="ECO:0000313" key="2">
    <source>
        <dbReference type="EMBL" id="TCK68649.1"/>
    </source>
</evidence>
<protein>
    <submittedName>
        <fullName evidence="2">Uncharacterized protein</fullName>
    </submittedName>
</protein>
<evidence type="ECO:0000256" key="1">
    <source>
        <dbReference type="SAM" id="SignalP"/>
    </source>
</evidence>
<evidence type="ECO:0000313" key="3">
    <source>
        <dbReference type="Proteomes" id="UP000295714"/>
    </source>
</evidence>
<dbReference type="Proteomes" id="UP000295714">
    <property type="component" value="Unassembled WGS sequence"/>
</dbReference>
<keyword evidence="3" id="KW-1185">Reference proteome</keyword>
<dbReference type="AlphaFoldDB" id="A0A4R1KW64"/>
<feature type="signal peptide" evidence="1">
    <location>
        <begin position="1"/>
        <end position="21"/>
    </location>
</feature>
<reference evidence="2 3" key="1">
    <citation type="journal article" date="2015" name="Stand. Genomic Sci.">
        <title>Genomic Encyclopedia of Bacterial and Archaeal Type Strains, Phase III: the genomes of soil and plant-associated and newly described type strains.</title>
        <authorList>
            <person name="Whitman W.B."/>
            <person name="Woyke T."/>
            <person name="Klenk H.P."/>
            <person name="Zhou Y."/>
            <person name="Lilburn T.G."/>
            <person name="Beck B.J."/>
            <person name="De Vos P."/>
            <person name="Vandamme P."/>
            <person name="Eisen J.A."/>
            <person name="Garrity G."/>
            <person name="Hugenholtz P."/>
            <person name="Kyrpides N.C."/>
        </authorList>
    </citation>
    <scope>NUCLEOTIDE SEQUENCE [LARGE SCALE GENOMIC DNA]</scope>
    <source>
        <strain evidence="2 3">CECT 8445</strain>
    </source>
</reference>
<sequence length="142" mass="16125">MKLFKKLALLFSVLFLFSSFNIDSDKSYVGKWKGKDKGDIGFITLSSDNYATFEFEGRVMGGKSYMQQGLNAAMTYTVDESTKPYKIDFIMINKENNSELGRLLGIINMITPDEMEMAIGFDGSSRPSDFSSNNITFYRHKE</sequence>
<organism evidence="2 3">
    <name type="scientific">Winogradskyella wandonensis</name>
    <dbReference type="NCBI Taxonomy" id="1442586"/>
    <lineage>
        <taxon>Bacteria</taxon>
        <taxon>Pseudomonadati</taxon>
        <taxon>Bacteroidota</taxon>
        <taxon>Flavobacteriia</taxon>
        <taxon>Flavobacteriales</taxon>
        <taxon>Flavobacteriaceae</taxon>
        <taxon>Winogradskyella</taxon>
    </lineage>
</organism>
<accession>A0A4R1KW64</accession>
<name>A0A4R1KW64_9FLAO</name>
<dbReference type="EMBL" id="SMGI01000001">
    <property type="protein sequence ID" value="TCK68649.1"/>
    <property type="molecule type" value="Genomic_DNA"/>
</dbReference>